<evidence type="ECO:0000259" key="1">
    <source>
        <dbReference type="Pfam" id="PF09537"/>
    </source>
</evidence>
<dbReference type="EMBL" id="WQLA01000001">
    <property type="protein sequence ID" value="MVN89509.1"/>
    <property type="molecule type" value="Genomic_DNA"/>
</dbReference>
<dbReference type="OrthoDB" id="282393at2"/>
<dbReference type="RefSeq" id="WP_157539312.1">
    <property type="nucleotide sequence ID" value="NZ_WQLA01000001.1"/>
</dbReference>
<dbReference type="InterPro" id="IPR019052">
    <property type="entry name" value="DUF2383"/>
</dbReference>
<dbReference type="InterPro" id="IPR011971">
    <property type="entry name" value="CHP02284"/>
</dbReference>
<dbReference type="Pfam" id="PF09537">
    <property type="entry name" value="DUF2383"/>
    <property type="match status" value="1"/>
</dbReference>
<dbReference type="NCBIfam" id="TIGR02284">
    <property type="entry name" value="PA2169 family four-helix-bundle protein"/>
    <property type="match status" value="1"/>
</dbReference>
<dbReference type="Proteomes" id="UP000434850">
    <property type="component" value="Unassembled WGS sequence"/>
</dbReference>
<dbReference type="Gene3D" id="1.20.1260.10">
    <property type="match status" value="1"/>
</dbReference>
<protein>
    <submittedName>
        <fullName evidence="2">PA2169 family four-helix-bundle protein</fullName>
    </submittedName>
</protein>
<evidence type="ECO:0000313" key="3">
    <source>
        <dbReference type="Proteomes" id="UP000434850"/>
    </source>
</evidence>
<dbReference type="InterPro" id="IPR012347">
    <property type="entry name" value="Ferritin-like"/>
</dbReference>
<comment type="caution">
    <text evidence="2">The sequence shown here is derived from an EMBL/GenBank/DDBJ whole genome shotgun (WGS) entry which is preliminary data.</text>
</comment>
<keyword evidence="3" id="KW-1185">Reference proteome</keyword>
<dbReference type="AlphaFoldDB" id="A0A6I4I7Q5"/>
<sequence>MEYTEQTVEILNDLVKIHNDRIAGYERAIKDTPEEESELRQLFTSYIADSHQYKLALATEVQTYAKDIENTTSSAGDIYRGWMSVKAFFTGHSVKSVLEECEYGEDAAQKAYRTALNDENLPAYIIDMLTEQEIRLKAAHDQVKALRDAARAES</sequence>
<organism evidence="2 3">
    <name type="scientific">Mucilaginibacter aquatilis</name>
    <dbReference type="NCBI Taxonomy" id="1517760"/>
    <lineage>
        <taxon>Bacteria</taxon>
        <taxon>Pseudomonadati</taxon>
        <taxon>Bacteroidota</taxon>
        <taxon>Sphingobacteriia</taxon>
        <taxon>Sphingobacteriales</taxon>
        <taxon>Sphingobacteriaceae</taxon>
        <taxon>Mucilaginibacter</taxon>
    </lineage>
</organism>
<evidence type="ECO:0000313" key="2">
    <source>
        <dbReference type="EMBL" id="MVN89509.1"/>
    </source>
</evidence>
<name>A0A6I4I7Q5_9SPHI</name>
<dbReference type="PIRSF" id="PIRSF029477">
    <property type="entry name" value="UCP029477"/>
    <property type="match status" value="1"/>
</dbReference>
<dbReference type="InterPro" id="IPR016920">
    <property type="entry name" value="UCP029477"/>
</dbReference>
<accession>A0A6I4I7Q5</accession>
<gene>
    <name evidence="2" type="ORF">GO816_00045</name>
</gene>
<reference evidence="2 3" key="1">
    <citation type="submission" date="2019-12" db="EMBL/GenBank/DDBJ databases">
        <title>Mucilaginibacter sp. HME9299 genome sequencing and assembly.</title>
        <authorList>
            <person name="Kang H."/>
            <person name="Kim H."/>
            <person name="Joh K."/>
        </authorList>
    </citation>
    <scope>NUCLEOTIDE SEQUENCE [LARGE SCALE GENOMIC DNA]</scope>
    <source>
        <strain evidence="2 3">HME9299</strain>
    </source>
</reference>
<feature type="domain" description="DUF2383" evidence="1">
    <location>
        <begin position="7"/>
        <end position="117"/>
    </location>
</feature>
<proteinExistence type="predicted"/>